<feature type="domain" description="HAMP" evidence="8">
    <location>
        <begin position="213"/>
        <end position="265"/>
    </location>
</feature>
<dbReference type="CDD" id="cd17528">
    <property type="entry name" value="HAMP_III"/>
    <property type="match status" value="1"/>
</dbReference>
<evidence type="ECO:0000259" key="8">
    <source>
        <dbReference type="PROSITE" id="PS50885"/>
    </source>
</evidence>
<dbReference type="GO" id="GO:0007165">
    <property type="term" value="P:signal transduction"/>
    <property type="evidence" value="ECO:0007669"/>
    <property type="project" value="UniProtKB-KW"/>
</dbReference>
<sequence length="740" mass="80113">MKTLNNLPIARKLQLLLVLSCLISIGLGGFALYRGQAQNRNLQEVQSDWMPSVQALLGLKASLFEFRMQEIQYVRAATESEIKDYEKRMSKSGAELEETLKTYLPLVTAGEEQKLAQQMQDALRAYLDGHRHFMDLMQQGQREEAEEFLDGDLRTMRRDTGNAIMADVEFNKKNLEAMVVNSNTAYHRTVLLIVLGLGATTLLILVLGSMIARSIREPLGRAVAVADAIAAGRLEMPPESQAQDETGQLLGAMRRMVKVLQDFSAAQRQMAQAHDRGELDHRLDAEAYPGAYGQIAAELNELVAGHIAVKRKAMACIAEFGKGNFDAPLERFPGQKAFINETVERVRSNLRGVNEQIMALVEAASHGELSQRGDAHRFEYGFRDMVQGVNRTLDAIVAPVAEVSQVLAALAQGDLARRMEGEFKGAFAQLQADTNATCQQLAEIVARIQQASEAINTAAKEIASGNQDLSGRTEQQAANLEETASSMEELTSTVKQNAENARQANQLAAGASDVARKGGEVVSEVVCTMNGIQASSRKIADIIGVIDDIAFQTNILALNAAVEAARAGEQGRGFAVVASEVRSLAQRSATAAKEIKTLIHDSVEKVNGGSRQVEEAGRTMEEIVNSVKRVTDIMAEISAASQEQSQGIEQVNQTVTQMDEVTQQNAALVEEATASARSLEQQAGGLVEAVSHFRSHGRTRPETQPADRAVAAVAAPAAGRRQAAATVHAGQGQDGLWDEF</sequence>
<dbReference type="STRING" id="489703.SAMN04488038_101515"/>
<dbReference type="EMBL" id="FOFS01000001">
    <property type="protein sequence ID" value="SEP79545.1"/>
    <property type="molecule type" value="Genomic_DNA"/>
</dbReference>
<dbReference type="Pfam" id="PF18575">
    <property type="entry name" value="HAMP_N3"/>
    <property type="match status" value="1"/>
</dbReference>
<evidence type="ECO:0000259" key="7">
    <source>
        <dbReference type="PROSITE" id="PS50111"/>
    </source>
</evidence>
<feature type="domain" description="Methyl-accepting transducer" evidence="7">
    <location>
        <begin position="451"/>
        <end position="680"/>
    </location>
</feature>
<accession>A0A1H9ASN8</accession>
<dbReference type="CDD" id="cd19411">
    <property type="entry name" value="MCP2201-like_sensor"/>
    <property type="match status" value="1"/>
</dbReference>
<name>A0A1H9ASN8_9GAMM</name>
<dbReference type="InterPro" id="IPR003660">
    <property type="entry name" value="HAMP_dom"/>
</dbReference>
<dbReference type="GO" id="GO:0004888">
    <property type="term" value="F:transmembrane signaling receptor activity"/>
    <property type="evidence" value="ECO:0007669"/>
    <property type="project" value="InterPro"/>
</dbReference>
<organism evidence="9 10">
    <name type="scientific">Solimonas aquatica</name>
    <dbReference type="NCBI Taxonomy" id="489703"/>
    <lineage>
        <taxon>Bacteria</taxon>
        <taxon>Pseudomonadati</taxon>
        <taxon>Pseudomonadota</taxon>
        <taxon>Gammaproteobacteria</taxon>
        <taxon>Nevskiales</taxon>
        <taxon>Nevskiaceae</taxon>
        <taxon>Solimonas</taxon>
    </lineage>
</organism>
<protein>
    <submittedName>
        <fullName evidence="9">Methyl-accepting chemotaxis protein</fullName>
    </submittedName>
</protein>
<keyword evidence="6" id="KW-1133">Transmembrane helix</keyword>
<feature type="transmembrane region" description="Helical" evidence="6">
    <location>
        <begin position="13"/>
        <end position="33"/>
    </location>
</feature>
<dbReference type="InterPro" id="IPR041395">
    <property type="entry name" value="McpB_HAMP_3rd"/>
</dbReference>
<dbReference type="GO" id="GO:0006935">
    <property type="term" value="P:chemotaxis"/>
    <property type="evidence" value="ECO:0007669"/>
    <property type="project" value="UniProtKB-KW"/>
</dbReference>
<dbReference type="PANTHER" id="PTHR43531">
    <property type="entry name" value="PROTEIN ICFG"/>
    <property type="match status" value="1"/>
</dbReference>
<dbReference type="SMART" id="SM00283">
    <property type="entry name" value="MA"/>
    <property type="match status" value="1"/>
</dbReference>
<dbReference type="Proteomes" id="UP000199233">
    <property type="component" value="Unassembled WGS sequence"/>
</dbReference>
<keyword evidence="6" id="KW-0812">Transmembrane</keyword>
<dbReference type="GO" id="GO:0005886">
    <property type="term" value="C:plasma membrane"/>
    <property type="evidence" value="ECO:0007669"/>
    <property type="project" value="TreeGrafter"/>
</dbReference>
<dbReference type="InterPro" id="IPR024478">
    <property type="entry name" value="HlyB_4HB_MCP"/>
</dbReference>
<keyword evidence="10" id="KW-1185">Reference proteome</keyword>
<feature type="transmembrane region" description="Helical" evidence="6">
    <location>
        <begin position="190"/>
        <end position="212"/>
    </location>
</feature>
<dbReference type="SUPFAM" id="SSF58104">
    <property type="entry name" value="Methyl-accepting chemotaxis protein (MCP) signaling domain"/>
    <property type="match status" value="1"/>
</dbReference>
<dbReference type="Pfam" id="PF00672">
    <property type="entry name" value="HAMP"/>
    <property type="match status" value="1"/>
</dbReference>
<evidence type="ECO:0000256" key="2">
    <source>
        <dbReference type="ARBA" id="ARBA00023224"/>
    </source>
</evidence>
<dbReference type="Gene3D" id="1.20.120.1530">
    <property type="match status" value="2"/>
</dbReference>
<dbReference type="OrthoDB" id="9781845at2"/>
<dbReference type="PROSITE" id="PS50885">
    <property type="entry name" value="HAMP"/>
    <property type="match status" value="2"/>
</dbReference>
<dbReference type="Pfam" id="PF00015">
    <property type="entry name" value="MCPsignal"/>
    <property type="match status" value="1"/>
</dbReference>
<dbReference type="SUPFAM" id="SSF158472">
    <property type="entry name" value="HAMP domain-like"/>
    <property type="match status" value="1"/>
</dbReference>
<keyword evidence="2 4" id="KW-0807">Transducer</keyword>
<proteinExistence type="inferred from homology"/>
<feature type="domain" description="HAMP" evidence="8">
    <location>
        <begin position="394"/>
        <end position="446"/>
    </location>
</feature>
<dbReference type="InterPro" id="IPR004090">
    <property type="entry name" value="Chemotax_Me-accpt_rcpt"/>
</dbReference>
<evidence type="ECO:0000256" key="6">
    <source>
        <dbReference type="SAM" id="Phobius"/>
    </source>
</evidence>
<dbReference type="FunFam" id="1.10.287.950:FF:000002">
    <property type="entry name" value="Methyl-accepting chemotaxis protein"/>
    <property type="match status" value="1"/>
</dbReference>
<keyword evidence="1" id="KW-0488">Methylation</keyword>
<dbReference type="RefSeq" id="WP_093281507.1">
    <property type="nucleotide sequence ID" value="NZ_FOFS01000001.1"/>
</dbReference>
<dbReference type="CDD" id="cd11386">
    <property type="entry name" value="MCP_signal"/>
    <property type="match status" value="1"/>
</dbReference>
<dbReference type="SMART" id="SM00304">
    <property type="entry name" value="HAMP"/>
    <property type="match status" value="2"/>
</dbReference>
<evidence type="ECO:0000256" key="5">
    <source>
        <dbReference type="SAM" id="Coils"/>
    </source>
</evidence>
<dbReference type="Pfam" id="PF18947">
    <property type="entry name" value="HAMP_2"/>
    <property type="match status" value="1"/>
</dbReference>
<evidence type="ECO:0000256" key="4">
    <source>
        <dbReference type="PROSITE-ProRule" id="PRU00284"/>
    </source>
</evidence>
<dbReference type="AlphaFoldDB" id="A0A1H9ASN8"/>
<keyword evidence="5" id="KW-0175">Coiled coil</keyword>
<feature type="coiled-coil region" evidence="5">
    <location>
        <begin position="68"/>
        <end position="95"/>
    </location>
</feature>
<feature type="coiled-coil region" evidence="5">
    <location>
        <begin position="441"/>
        <end position="507"/>
    </location>
</feature>
<dbReference type="Pfam" id="PF12729">
    <property type="entry name" value="4HB_MCP_1"/>
    <property type="match status" value="1"/>
</dbReference>
<reference evidence="9 10" key="1">
    <citation type="submission" date="2016-10" db="EMBL/GenBank/DDBJ databases">
        <authorList>
            <person name="de Groot N.N."/>
        </authorList>
    </citation>
    <scope>NUCLEOTIDE SEQUENCE [LARGE SCALE GENOMIC DNA]</scope>
    <source>
        <strain evidence="9 10">DSM 25927</strain>
    </source>
</reference>
<dbReference type="PRINTS" id="PR00260">
    <property type="entry name" value="CHEMTRNSDUCR"/>
</dbReference>
<evidence type="ECO:0000256" key="3">
    <source>
        <dbReference type="ARBA" id="ARBA00029447"/>
    </source>
</evidence>
<dbReference type="PROSITE" id="PS50111">
    <property type="entry name" value="CHEMOTAXIS_TRANSDUC_2"/>
    <property type="match status" value="1"/>
</dbReference>
<dbReference type="InterPro" id="IPR051310">
    <property type="entry name" value="MCP_chemotaxis"/>
</dbReference>
<evidence type="ECO:0000313" key="10">
    <source>
        <dbReference type="Proteomes" id="UP000199233"/>
    </source>
</evidence>
<dbReference type="PANTHER" id="PTHR43531:SF14">
    <property type="entry name" value="METHYL-ACCEPTING CHEMOTAXIS PROTEIN I-RELATED"/>
    <property type="match status" value="1"/>
</dbReference>
<gene>
    <name evidence="9" type="ORF">SAMN04488038_101515</name>
</gene>
<dbReference type="InterPro" id="IPR004089">
    <property type="entry name" value="MCPsignal_dom"/>
</dbReference>
<dbReference type="Gene3D" id="1.10.287.950">
    <property type="entry name" value="Methyl-accepting chemotaxis protein"/>
    <property type="match status" value="1"/>
</dbReference>
<comment type="similarity">
    <text evidence="3">Belongs to the methyl-accepting chemotaxis (MCP) protein family.</text>
</comment>
<dbReference type="InterPro" id="IPR047347">
    <property type="entry name" value="YvaQ-like_sensor"/>
</dbReference>
<evidence type="ECO:0000256" key="1">
    <source>
        <dbReference type="ARBA" id="ARBA00022481"/>
    </source>
</evidence>
<keyword evidence="6" id="KW-0472">Membrane</keyword>
<evidence type="ECO:0000313" key="9">
    <source>
        <dbReference type="EMBL" id="SEP79545.1"/>
    </source>
</evidence>